<evidence type="ECO:0000313" key="3">
    <source>
        <dbReference type="Proteomes" id="UP001054837"/>
    </source>
</evidence>
<feature type="region of interest" description="Disordered" evidence="1">
    <location>
        <begin position="1"/>
        <end position="40"/>
    </location>
</feature>
<feature type="compositionally biased region" description="Polar residues" evidence="1">
    <location>
        <begin position="30"/>
        <end position="40"/>
    </location>
</feature>
<evidence type="ECO:0000313" key="2">
    <source>
        <dbReference type="EMBL" id="GIY59042.1"/>
    </source>
</evidence>
<sequence length="132" mass="14758">MSQSSSGLPDIPSPESPSLYEKGLLPDPAITNSETKMDTSQTVTAEQLSCNDFLFGHPAPRRLTDPTPEHLLYFEVLLKEAAALMAKVQKHQSAANNINAHLGESFDDHRRMFKEDPCYMHIHRHNCLPSTN</sequence>
<evidence type="ECO:0000256" key="1">
    <source>
        <dbReference type="SAM" id="MobiDB-lite"/>
    </source>
</evidence>
<gene>
    <name evidence="2" type="ORF">CDAR_275491</name>
</gene>
<comment type="caution">
    <text evidence="2">The sequence shown here is derived from an EMBL/GenBank/DDBJ whole genome shotgun (WGS) entry which is preliminary data.</text>
</comment>
<dbReference type="EMBL" id="BPLQ01011596">
    <property type="protein sequence ID" value="GIY59042.1"/>
    <property type="molecule type" value="Genomic_DNA"/>
</dbReference>
<keyword evidence="3" id="KW-1185">Reference proteome</keyword>
<organism evidence="2 3">
    <name type="scientific">Caerostris darwini</name>
    <dbReference type="NCBI Taxonomy" id="1538125"/>
    <lineage>
        <taxon>Eukaryota</taxon>
        <taxon>Metazoa</taxon>
        <taxon>Ecdysozoa</taxon>
        <taxon>Arthropoda</taxon>
        <taxon>Chelicerata</taxon>
        <taxon>Arachnida</taxon>
        <taxon>Araneae</taxon>
        <taxon>Araneomorphae</taxon>
        <taxon>Entelegynae</taxon>
        <taxon>Araneoidea</taxon>
        <taxon>Araneidae</taxon>
        <taxon>Caerostris</taxon>
    </lineage>
</organism>
<reference evidence="2 3" key="1">
    <citation type="submission" date="2021-06" db="EMBL/GenBank/DDBJ databases">
        <title>Caerostris darwini draft genome.</title>
        <authorList>
            <person name="Kono N."/>
            <person name="Arakawa K."/>
        </authorList>
    </citation>
    <scope>NUCLEOTIDE SEQUENCE [LARGE SCALE GENOMIC DNA]</scope>
</reference>
<protein>
    <submittedName>
        <fullName evidence="2">Uncharacterized protein</fullName>
    </submittedName>
</protein>
<dbReference type="Proteomes" id="UP001054837">
    <property type="component" value="Unassembled WGS sequence"/>
</dbReference>
<name>A0AAV4UML0_9ARAC</name>
<accession>A0AAV4UML0</accession>
<dbReference type="AlphaFoldDB" id="A0AAV4UML0"/>
<proteinExistence type="predicted"/>